<keyword evidence="2" id="KW-1185">Reference proteome</keyword>
<dbReference type="EMBL" id="CP007142">
    <property type="protein sequence ID" value="AJQ97164.1"/>
    <property type="molecule type" value="Genomic_DNA"/>
</dbReference>
<organism evidence="1 2">
    <name type="scientific">Gynuella sunshinyii YC6258</name>
    <dbReference type="NCBI Taxonomy" id="1445510"/>
    <lineage>
        <taxon>Bacteria</taxon>
        <taxon>Pseudomonadati</taxon>
        <taxon>Pseudomonadota</taxon>
        <taxon>Gammaproteobacteria</taxon>
        <taxon>Oceanospirillales</taxon>
        <taxon>Saccharospirillaceae</taxon>
        <taxon>Gynuella</taxon>
    </lineage>
</organism>
<reference evidence="1 2" key="1">
    <citation type="submission" date="2014-01" db="EMBL/GenBank/DDBJ databases">
        <title>Full genme sequencing of cellulolytic bacterium Gynuella sunshinyii YC6258T gen. nov., sp. nov.</title>
        <authorList>
            <person name="Khan H."/>
            <person name="Chung E.J."/>
            <person name="Chung Y.R."/>
        </authorList>
    </citation>
    <scope>NUCLEOTIDE SEQUENCE [LARGE SCALE GENOMIC DNA]</scope>
    <source>
        <strain evidence="1 2">YC6258</strain>
    </source>
</reference>
<dbReference type="KEGG" id="gsn:YC6258_05134"/>
<dbReference type="Proteomes" id="UP000032266">
    <property type="component" value="Chromosome"/>
</dbReference>
<sequence length="227" mass="25851">MFSEFLADQGLNLQHVFELSTLPQTMTAALAADIAPYRQLLLLGHGGRRLWQVISTVAVETDDPIDDFTVQLVHRYFQSDHPRASYKILYPGDTQVSLQRLGELAGWHSASPFMLGINHDWGSWFAYRALVLADTSLTPDQAITLSSPCSACEHRDCIRSCPASALDHGQFDLEACSRFRLEPDSDCAYQCLARNQCPVKPEHRYSDEQIRYHYGRSLAMIRQYRRR</sequence>
<protein>
    <submittedName>
        <fullName evidence="1">Putative Fe-S protein</fullName>
    </submittedName>
</protein>
<dbReference type="HOGENOM" id="CLU_100558_0_0_6"/>
<dbReference type="AlphaFoldDB" id="A0A0C5W3F2"/>
<evidence type="ECO:0000313" key="2">
    <source>
        <dbReference type="Proteomes" id="UP000032266"/>
    </source>
</evidence>
<accession>A0A0C5W3F2</accession>
<dbReference type="STRING" id="1445510.YC6258_05134"/>
<proteinExistence type="predicted"/>
<dbReference type="OrthoDB" id="6195205at2"/>
<dbReference type="RefSeq" id="WP_044618974.1">
    <property type="nucleotide sequence ID" value="NZ_CP007142.1"/>
</dbReference>
<name>A0A0C5W3F2_9GAMM</name>
<gene>
    <name evidence="1" type="ORF">YC6258_05134</name>
</gene>
<evidence type="ECO:0000313" key="1">
    <source>
        <dbReference type="EMBL" id="AJQ97164.1"/>
    </source>
</evidence>